<name>A0ABN8YSA8_RANTA</name>
<sequence>MASGEEGQGEVMEMDQARADAAKEEEAAQNTMPIPMGPDTDDRTALCMTSLATSHPAAPGWLNLERQLHCTPPESAHVAYVCPYRHDGVEHHPPGLDDLCAAVLGLRHPDRAAAPISWRYSASPSSCFYRLVPRVGHMSAPPPGAPQPVPLRRGWSSRTAAAWTWAPMPHTLTF</sequence>
<organism evidence="2 3">
    <name type="scientific">Rangifer tarandus platyrhynchus</name>
    <name type="common">Svalbard reindeer</name>
    <dbReference type="NCBI Taxonomy" id="3082113"/>
    <lineage>
        <taxon>Eukaryota</taxon>
        <taxon>Metazoa</taxon>
        <taxon>Chordata</taxon>
        <taxon>Craniata</taxon>
        <taxon>Vertebrata</taxon>
        <taxon>Euteleostomi</taxon>
        <taxon>Mammalia</taxon>
        <taxon>Eutheria</taxon>
        <taxon>Laurasiatheria</taxon>
        <taxon>Artiodactyla</taxon>
        <taxon>Ruminantia</taxon>
        <taxon>Pecora</taxon>
        <taxon>Cervidae</taxon>
        <taxon>Odocoileinae</taxon>
        <taxon>Rangifer</taxon>
    </lineage>
</organism>
<feature type="compositionally biased region" description="Basic and acidic residues" evidence="1">
    <location>
        <begin position="15"/>
        <end position="26"/>
    </location>
</feature>
<feature type="region of interest" description="Disordered" evidence="1">
    <location>
        <begin position="1"/>
        <end position="41"/>
    </location>
</feature>
<dbReference type="EMBL" id="OX459958">
    <property type="protein sequence ID" value="CAI9164263.1"/>
    <property type="molecule type" value="Genomic_DNA"/>
</dbReference>
<accession>A0ABN8YSA8</accession>
<proteinExistence type="predicted"/>
<reference evidence="2" key="1">
    <citation type="submission" date="2023-04" db="EMBL/GenBank/DDBJ databases">
        <authorList>
            <consortium name="ELIXIR-Norway"/>
        </authorList>
    </citation>
    <scope>NUCLEOTIDE SEQUENCE [LARGE SCALE GENOMIC DNA]</scope>
</reference>
<evidence type="ECO:0000313" key="3">
    <source>
        <dbReference type="Proteomes" id="UP001176941"/>
    </source>
</evidence>
<gene>
    <name evidence="2" type="ORF">MRATA1EN1_LOCUS13225</name>
</gene>
<dbReference type="Proteomes" id="UP001176941">
    <property type="component" value="Chromosome 22"/>
</dbReference>
<keyword evidence="3" id="KW-1185">Reference proteome</keyword>
<evidence type="ECO:0000313" key="2">
    <source>
        <dbReference type="EMBL" id="CAI9164263.1"/>
    </source>
</evidence>
<evidence type="ECO:0000256" key="1">
    <source>
        <dbReference type="SAM" id="MobiDB-lite"/>
    </source>
</evidence>
<protein>
    <submittedName>
        <fullName evidence="2">Uncharacterized protein</fullName>
    </submittedName>
</protein>